<dbReference type="InterPro" id="IPR016181">
    <property type="entry name" value="Acyl_CoA_acyltransferase"/>
</dbReference>
<protein>
    <submittedName>
        <fullName evidence="2">GNAT family N-acetyltransferase</fullName>
    </submittedName>
</protein>
<dbReference type="Proteomes" id="UP001163714">
    <property type="component" value="Unassembled WGS sequence"/>
</dbReference>
<evidence type="ECO:0000259" key="1">
    <source>
        <dbReference type="PROSITE" id="PS51186"/>
    </source>
</evidence>
<accession>A0ABT3IEM0</accession>
<dbReference type="RefSeq" id="WP_264729141.1">
    <property type="nucleotide sequence ID" value="NZ_JAPDMX010000034.1"/>
</dbReference>
<feature type="domain" description="N-acetyltransferase" evidence="1">
    <location>
        <begin position="1"/>
        <end position="140"/>
    </location>
</feature>
<dbReference type="SUPFAM" id="SSF55729">
    <property type="entry name" value="Acyl-CoA N-acyltransferases (Nat)"/>
    <property type="match status" value="1"/>
</dbReference>
<gene>
    <name evidence="2" type="ORF">OHT75_17950</name>
</gene>
<comment type="caution">
    <text evidence="2">The sequence shown here is derived from an EMBL/GenBank/DDBJ whole genome shotgun (WGS) entry which is preliminary data.</text>
</comment>
<dbReference type="Gene3D" id="3.40.630.30">
    <property type="match status" value="1"/>
</dbReference>
<dbReference type="CDD" id="cd04301">
    <property type="entry name" value="NAT_SF"/>
    <property type="match status" value="1"/>
</dbReference>
<dbReference type="InterPro" id="IPR000182">
    <property type="entry name" value="GNAT_dom"/>
</dbReference>
<evidence type="ECO:0000313" key="2">
    <source>
        <dbReference type="EMBL" id="MCW3174354.1"/>
    </source>
</evidence>
<dbReference type="Pfam" id="PF00583">
    <property type="entry name" value="Acetyltransf_1"/>
    <property type="match status" value="1"/>
</dbReference>
<name>A0ABT3IEM0_9GAMM</name>
<keyword evidence="3" id="KW-1185">Reference proteome</keyword>
<dbReference type="PROSITE" id="PS51186">
    <property type="entry name" value="GNAT"/>
    <property type="match status" value="1"/>
</dbReference>
<reference evidence="2" key="1">
    <citation type="submission" date="2022-10" db="EMBL/GenBank/DDBJ databases">
        <title>Shewanella flava sp. nov, isolated from the estuary of the Fenhe River into the Yellow River.</title>
        <authorList>
            <person name="Li Y."/>
        </authorList>
    </citation>
    <scope>NUCLEOTIDE SEQUENCE</scope>
    <source>
        <strain evidence="2">FYR11-62</strain>
    </source>
</reference>
<organism evidence="2 3">
    <name type="scientific">Shewanella subflava</name>
    <dbReference type="NCBI Taxonomy" id="2986476"/>
    <lineage>
        <taxon>Bacteria</taxon>
        <taxon>Pseudomonadati</taxon>
        <taxon>Pseudomonadota</taxon>
        <taxon>Gammaproteobacteria</taxon>
        <taxon>Alteromonadales</taxon>
        <taxon>Shewanellaceae</taxon>
        <taxon>Shewanella</taxon>
    </lineage>
</organism>
<sequence length="144" mass="16635">MITYQKTEDLSASAKITFVNMRSYYEHYSVDWDCEKIEQQIYDLINFDILLNGEIVGAIRLAFDNDGCYIRDLQVSEQFQSKGIGALALAECERLAIDSGVNTLKLRVFKISPAFHLYKRVGFVLDHSDDRFYNMSRTITKKTI</sequence>
<evidence type="ECO:0000313" key="3">
    <source>
        <dbReference type="Proteomes" id="UP001163714"/>
    </source>
</evidence>
<dbReference type="EMBL" id="JAPDMX010000034">
    <property type="protein sequence ID" value="MCW3174354.1"/>
    <property type="molecule type" value="Genomic_DNA"/>
</dbReference>
<proteinExistence type="predicted"/>